<keyword evidence="1" id="KW-0433">Leucine-rich repeat</keyword>
<organism evidence="5 6">
    <name type="scientific">Ornithorhynchus anatinus</name>
    <name type="common">Duckbill platypus</name>
    <dbReference type="NCBI Taxonomy" id="9258"/>
    <lineage>
        <taxon>Eukaryota</taxon>
        <taxon>Metazoa</taxon>
        <taxon>Chordata</taxon>
        <taxon>Craniata</taxon>
        <taxon>Vertebrata</taxon>
        <taxon>Euteleostomi</taxon>
        <taxon>Mammalia</taxon>
        <taxon>Monotremata</taxon>
        <taxon>Ornithorhynchidae</taxon>
        <taxon>Ornithorhynchus</taxon>
    </lineage>
</organism>
<dbReference type="STRING" id="9258.ENSOANP00000007200"/>
<dbReference type="Gene3D" id="3.80.10.10">
    <property type="entry name" value="Ribonuclease Inhibitor"/>
    <property type="match status" value="1"/>
</dbReference>
<dbReference type="Proteomes" id="UP000002279">
    <property type="component" value="Chromosome 4"/>
</dbReference>
<dbReference type="GeneTree" id="ENSGT00390000009358"/>
<evidence type="ECO:0000256" key="3">
    <source>
        <dbReference type="SAM" id="MobiDB-lite"/>
    </source>
</evidence>
<dbReference type="AlphaFoldDB" id="F7ECG7"/>
<evidence type="ECO:0000313" key="5">
    <source>
        <dbReference type="Ensembl" id="ENSOANP00000007200.2"/>
    </source>
</evidence>
<dbReference type="SUPFAM" id="SSF52047">
    <property type="entry name" value="RNI-like"/>
    <property type="match status" value="1"/>
</dbReference>
<accession>F7ECG7</accession>
<protein>
    <recommendedName>
        <fullName evidence="4">F-box domain-containing protein</fullName>
    </recommendedName>
</protein>
<dbReference type="InterPro" id="IPR001810">
    <property type="entry name" value="F-box_dom"/>
</dbReference>
<dbReference type="InterPro" id="IPR001611">
    <property type="entry name" value="Leu-rich_rpt"/>
</dbReference>
<feature type="compositionally biased region" description="Basic residues" evidence="3">
    <location>
        <begin position="77"/>
        <end position="89"/>
    </location>
</feature>
<dbReference type="PROSITE" id="PS50181">
    <property type="entry name" value="FBOX"/>
    <property type="match status" value="1"/>
</dbReference>
<evidence type="ECO:0000256" key="2">
    <source>
        <dbReference type="ARBA" id="ARBA00022786"/>
    </source>
</evidence>
<dbReference type="PANTHER" id="PTHR13318:SF190">
    <property type="entry name" value="PARTNER OF PAIRED, ISOFORM B"/>
    <property type="match status" value="1"/>
</dbReference>
<reference evidence="5 6" key="1">
    <citation type="journal article" date="2008" name="Nature">
        <title>Genome analysis of the platypus reveals unique signatures of evolution.</title>
        <authorList>
            <person name="Warren W.C."/>
            <person name="Hillier L.W."/>
            <person name="Marshall Graves J.A."/>
            <person name="Birney E."/>
            <person name="Ponting C.P."/>
            <person name="Grutzner F."/>
            <person name="Belov K."/>
            <person name="Miller W."/>
            <person name="Clarke L."/>
            <person name="Chinwalla A.T."/>
            <person name="Yang S.P."/>
            <person name="Heger A."/>
            <person name="Locke D.P."/>
            <person name="Miethke P."/>
            <person name="Waters P.D."/>
            <person name="Veyrunes F."/>
            <person name="Fulton L."/>
            <person name="Fulton B."/>
            <person name="Graves T."/>
            <person name="Wallis J."/>
            <person name="Puente X.S."/>
            <person name="Lopez-Otin C."/>
            <person name="Ordonez G.R."/>
            <person name="Eichler E.E."/>
            <person name="Chen L."/>
            <person name="Cheng Z."/>
            <person name="Deakin J.E."/>
            <person name="Alsop A."/>
            <person name="Thompson K."/>
            <person name="Kirby P."/>
            <person name="Papenfuss A.T."/>
            <person name="Wakefield M.J."/>
            <person name="Olender T."/>
            <person name="Lancet D."/>
            <person name="Huttley G.A."/>
            <person name="Smit A.F."/>
            <person name="Pask A."/>
            <person name="Temple-Smith P."/>
            <person name="Batzer M.A."/>
            <person name="Walker J.A."/>
            <person name="Konkel M.K."/>
            <person name="Harris R.S."/>
            <person name="Whittington C.M."/>
            <person name="Wong E.S."/>
            <person name="Gemmell N.J."/>
            <person name="Buschiazzo E."/>
            <person name="Vargas Jentzsch I.M."/>
            <person name="Merkel A."/>
            <person name="Schmitz J."/>
            <person name="Zemann A."/>
            <person name="Churakov G."/>
            <person name="Kriegs J.O."/>
            <person name="Brosius J."/>
            <person name="Murchison E.P."/>
            <person name="Sachidanandam R."/>
            <person name="Smith C."/>
            <person name="Hannon G.J."/>
            <person name="Tsend-Ayush E."/>
            <person name="McMillan D."/>
            <person name="Attenborough R."/>
            <person name="Rens W."/>
            <person name="Ferguson-Smith M."/>
            <person name="Lefevre C.M."/>
            <person name="Sharp J.A."/>
            <person name="Nicholas K.R."/>
            <person name="Ray D.A."/>
            <person name="Kube M."/>
            <person name="Reinhardt R."/>
            <person name="Pringle T.H."/>
            <person name="Taylor J."/>
            <person name="Jones R.C."/>
            <person name="Nixon B."/>
            <person name="Dacheux J.L."/>
            <person name="Niwa H."/>
            <person name="Sekita Y."/>
            <person name="Huang X."/>
            <person name="Stark A."/>
            <person name="Kheradpour P."/>
            <person name="Kellis M."/>
            <person name="Flicek P."/>
            <person name="Chen Y."/>
            <person name="Webber C."/>
            <person name="Hardison R."/>
            <person name="Nelson J."/>
            <person name="Hallsworth-Pepin K."/>
            <person name="Delehaunty K."/>
            <person name="Markovic C."/>
            <person name="Minx P."/>
            <person name="Feng Y."/>
            <person name="Kremitzki C."/>
            <person name="Mitreva M."/>
            <person name="Glasscock J."/>
            <person name="Wylie T."/>
            <person name="Wohldmann P."/>
            <person name="Thiru P."/>
            <person name="Nhan M.N."/>
            <person name="Pohl C.S."/>
            <person name="Smith S.M."/>
            <person name="Hou S."/>
            <person name="Nefedov M."/>
            <person name="de Jong P.J."/>
            <person name="Renfree M.B."/>
            <person name="Mardis E.R."/>
            <person name="Wilson R.K."/>
        </authorList>
    </citation>
    <scope>NUCLEOTIDE SEQUENCE [LARGE SCALE GENOMIC DNA]</scope>
    <source>
        <strain evidence="5 6">Glennie</strain>
    </source>
</reference>
<reference evidence="5" key="2">
    <citation type="submission" date="2025-08" db="UniProtKB">
        <authorList>
            <consortium name="Ensembl"/>
        </authorList>
    </citation>
    <scope>IDENTIFICATION</scope>
    <source>
        <strain evidence="5">Glennie</strain>
    </source>
</reference>
<feature type="compositionally biased region" description="Basic residues" evidence="3">
    <location>
        <begin position="33"/>
        <end position="48"/>
    </location>
</feature>
<dbReference type="OMA" id="WHEAASQ"/>
<dbReference type="Bgee" id="ENSOANG00000004541">
    <property type="expression patterns" value="Expressed in liver and 7 other cell types or tissues"/>
</dbReference>
<dbReference type="Gene3D" id="1.20.1280.50">
    <property type="match status" value="1"/>
</dbReference>
<proteinExistence type="predicted"/>
<reference evidence="5" key="3">
    <citation type="submission" date="2025-09" db="UniProtKB">
        <authorList>
            <consortium name="Ensembl"/>
        </authorList>
    </citation>
    <scope>IDENTIFICATION</scope>
    <source>
        <strain evidence="5">Glennie</strain>
    </source>
</reference>
<dbReference type="SMART" id="SM00367">
    <property type="entry name" value="LRR_CC"/>
    <property type="match status" value="4"/>
</dbReference>
<dbReference type="FunFam" id="1.20.1280.50:FF:000035">
    <property type="entry name" value="F-box/LRR-repeat protein 6 isoform X2"/>
    <property type="match status" value="1"/>
</dbReference>
<feature type="compositionally biased region" description="Basic and acidic residues" evidence="3">
    <location>
        <begin position="100"/>
        <end position="114"/>
    </location>
</feature>
<dbReference type="GO" id="GO:0031146">
    <property type="term" value="P:SCF-dependent proteasomal ubiquitin-dependent protein catabolic process"/>
    <property type="evidence" value="ECO:0000318"/>
    <property type="project" value="GO_Central"/>
</dbReference>
<gene>
    <name evidence="5" type="primary">FBXL6</name>
</gene>
<sequence>MEELQEAPGGGTASPPESDPRPPAGGPSATSRPRARSAVTKKRPRRAPRASNPGYLIQETEGMLLVISDPGEGGPRQPRKRPRRPKRPQRPGPPVRRARSRGEKPRAVRRVPEREASLPLEISAAPEPGWGERLPVEILVRIFQTVVAEDGAVPFLCRVARVCRRWYDAASHPLLWRKVSIAPPQGPDPTPLQEDPHGLKVASAQQAVSESCPHLTSVRLDHCQAVSAEALGALAERCSQLTSLDLKNSQVESVAVVSFLEAAGLRLRDLQLTYSSRLSAIVTTLSGGCCPELQLLEIDTGIQPNSQHFQLNIEGLQAGCPSLQVLRLLNLIWSPKPPSRTASAAPGFPHLKELCLATSAHTFVTNEALARLLCRSPLLRVLDVRGCSRLTPAGLHSLSCPEVEQLHWGLYYAEVELAQPQKDCHLLTWKWRGLRELDLSGQSFREADLEQALAAFTDGDPEHSPALHSLSLKGTRVTLTTVSTLISNCPTLTYLNLSACRYMPRGMKRVYRGPEELRQCLDQLLGSTATQEPT</sequence>
<name>F7ECG7_ORNAN</name>
<dbReference type="FunFam" id="3.80.10.10:FF:001697">
    <property type="entry name" value="F-box and leucine-rich repeat protein 6"/>
    <property type="match status" value="1"/>
</dbReference>
<feature type="region of interest" description="Disordered" evidence="3">
    <location>
        <begin position="1"/>
        <end position="114"/>
    </location>
</feature>
<evidence type="ECO:0000259" key="4">
    <source>
        <dbReference type="PROSITE" id="PS50181"/>
    </source>
</evidence>
<evidence type="ECO:0000256" key="1">
    <source>
        <dbReference type="ARBA" id="ARBA00022614"/>
    </source>
</evidence>
<evidence type="ECO:0000313" key="6">
    <source>
        <dbReference type="Proteomes" id="UP000002279"/>
    </source>
</evidence>
<dbReference type="InterPro" id="IPR032675">
    <property type="entry name" value="LRR_dom_sf"/>
</dbReference>
<dbReference type="GO" id="GO:0019005">
    <property type="term" value="C:SCF ubiquitin ligase complex"/>
    <property type="evidence" value="ECO:0000318"/>
    <property type="project" value="GO_Central"/>
</dbReference>
<keyword evidence="6" id="KW-1185">Reference proteome</keyword>
<dbReference type="Ensembl" id="ENSOANT00000007202.2">
    <property type="protein sequence ID" value="ENSOANP00000007200.2"/>
    <property type="gene ID" value="ENSOANG00000004541.3"/>
</dbReference>
<dbReference type="PANTHER" id="PTHR13318">
    <property type="entry name" value="PARTNER OF PAIRED, ISOFORM B-RELATED"/>
    <property type="match status" value="1"/>
</dbReference>
<keyword evidence="2" id="KW-0833">Ubl conjugation pathway</keyword>
<dbReference type="HOGENOM" id="CLU_023545_1_1_1"/>
<dbReference type="InterPro" id="IPR047922">
    <property type="entry name" value="FBXL6_F-box"/>
</dbReference>
<dbReference type="eggNOG" id="KOG1947">
    <property type="taxonomic scope" value="Eukaryota"/>
</dbReference>
<dbReference type="Pfam" id="PF13516">
    <property type="entry name" value="LRR_6"/>
    <property type="match status" value="1"/>
</dbReference>
<dbReference type="CDD" id="cd22119">
    <property type="entry name" value="F-box_FBXL6"/>
    <property type="match status" value="1"/>
</dbReference>
<feature type="domain" description="F-box" evidence="4">
    <location>
        <begin position="128"/>
        <end position="179"/>
    </location>
</feature>
<dbReference type="InterPro" id="IPR036047">
    <property type="entry name" value="F-box-like_dom_sf"/>
</dbReference>
<dbReference type="FunCoup" id="F7ECG7">
    <property type="interactions" value="280"/>
</dbReference>
<dbReference type="InParanoid" id="F7ECG7"/>
<dbReference type="InterPro" id="IPR006553">
    <property type="entry name" value="Leu-rich_rpt_Cys-con_subtyp"/>
</dbReference>
<dbReference type="Pfam" id="PF12937">
    <property type="entry name" value="F-box-like"/>
    <property type="match status" value="1"/>
</dbReference>
<dbReference type="SUPFAM" id="SSF81383">
    <property type="entry name" value="F-box domain"/>
    <property type="match status" value="1"/>
</dbReference>